<keyword evidence="6" id="KW-0540">Nuclease</keyword>
<keyword evidence="5" id="KW-0548">Nucleotidyltransferase</keyword>
<keyword evidence="8" id="KW-0378">Hydrolase</keyword>
<dbReference type="Gene3D" id="3.10.10.10">
    <property type="entry name" value="HIV Type 1 Reverse Transcriptase, subunit A, domain 1"/>
    <property type="match status" value="1"/>
</dbReference>
<reference evidence="12" key="1">
    <citation type="journal article" date="2023" name="Science">
        <title>Genome structures resolve the early diversification of teleost fishes.</title>
        <authorList>
            <person name="Parey E."/>
            <person name="Louis A."/>
            <person name="Montfort J."/>
            <person name="Bouchez O."/>
            <person name="Roques C."/>
            <person name="Iampietro C."/>
            <person name="Lluch J."/>
            <person name="Castinel A."/>
            <person name="Donnadieu C."/>
            <person name="Desvignes T."/>
            <person name="Floi Bucao C."/>
            <person name="Jouanno E."/>
            <person name="Wen M."/>
            <person name="Mejri S."/>
            <person name="Dirks R."/>
            <person name="Jansen H."/>
            <person name="Henkel C."/>
            <person name="Chen W.J."/>
            <person name="Zahm M."/>
            <person name="Cabau C."/>
            <person name="Klopp C."/>
            <person name="Thompson A.W."/>
            <person name="Robinson-Rechavi M."/>
            <person name="Braasch I."/>
            <person name="Lecointre G."/>
            <person name="Bobe J."/>
            <person name="Postlethwait J.H."/>
            <person name="Berthelot C."/>
            <person name="Roest Crollius H."/>
            <person name="Guiguen Y."/>
        </authorList>
    </citation>
    <scope>NUCLEOTIDE SEQUENCE</scope>
    <source>
        <strain evidence="12">WJC10195</strain>
    </source>
</reference>
<feature type="domain" description="Reverse transcriptase" evidence="11">
    <location>
        <begin position="405"/>
        <end position="486"/>
    </location>
</feature>
<dbReference type="CDD" id="cd01647">
    <property type="entry name" value="RT_LTR"/>
    <property type="match status" value="1"/>
</dbReference>
<dbReference type="Pfam" id="PF00078">
    <property type="entry name" value="RVT_1"/>
    <property type="match status" value="1"/>
</dbReference>
<dbReference type="InterPro" id="IPR043502">
    <property type="entry name" value="DNA/RNA_pol_sf"/>
</dbReference>
<dbReference type="InterPro" id="IPR000477">
    <property type="entry name" value="RT_dom"/>
</dbReference>
<name>A0A9Q1F6C9_SYNKA</name>
<dbReference type="EC" id="3.1.26.4" evidence="2"/>
<accession>A0A9Q1F6C9</accession>
<proteinExistence type="inferred from homology"/>
<dbReference type="EMBL" id="JAINUF010000008">
    <property type="protein sequence ID" value="KAJ8351885.1"/>
    <property type="molecule type" value="Genomic_DNA"/>
</dbReference>
<evidence type="ECO:0000313" key="13">
    <source>
        <dbReference type="Proteomes" id="UP001152622"/>
    </source>
</evidence>
<dbReference type="FunFam" id="3.10.10.10:FF:000007">
    <property type="entry name" value="Retrovirus-related Pol polyprotein from transposon 17.6-like Protein"/>
    <property type="match status" value="1"/>
</dbReference>
<evidence type="ECO:0000256" key="10">
    <source>
        <dbReference type="SAM" id="MobiDB-lite"/>
    </source>
</evidence>
<sequence length="492" mass="54765">MFLLGLEDGLIKQELQRQVRHQDSPTEACALERELRGEGLASQMPVASLATREPPGRPEVDLEQWKEEVKRELRQELQDQLAALGRTLVAELRQQCAPGPVAPSAGGTETRGADNNYLYAPHPDQHSFPYHWDERGRTIWSVDEWDMYSGGAPHVALPGREGVLGRCPQVQLENRPPFSEQLGNALLTRRDPVQIPAYSEVVRWAQVSGGGLAEGQCGLVEGVEDAGESKVARGLVRCGEAGYYCGSRTYTLYPLHTPFIELPRQQPLATIAGIDHSRMQGSCDMVLQTPSPGEVVIEVCTTQAPAGAGSPLDLPEAKGLTADQQQQFQELIRRWTGVFAAHEDFGKTNAVLHNIPTGEAPPSRKRYRPLPPSLFSELRPLLREMLESRVITEIASPWAAPVVLVRKKDGAWRFCVDYRWLNAVSHRDAYPLPRIEESLTGLKQADWYSTLDLVSGYWQVEVDPADREKTAFATPMGLYQFNQMPFMLINTP</sequence>
<evidence type="ECO:0000256" key="9">
    <source>
        <dbReference type="ARBA" id="ARBA00022918"/>
    </source>
</evidence>
<evidence type="ECO:0000256" key="7">
    <source>
        <dbReference type="ARBA" id="ARBA00022759"/>
    </source>
</evidence>
<evidence type="ECO:0000259" key="11">
    <source>
        <dbReference type="Pfam" id="PF00078"/>
    </source>
</evidence>
<dbReference type="PANTHER" id="PTHR24559">
    <property type="entry name" value="TRANSPOSON TY3-I GAG-POL POLYPROTEIN"/>
    <property type="match status" value="1"/>
</dbReference>
<comment type="caution">
    <text evidence="12">The sequence shown here is derived from an EMBL/GenBank/DDBJ whole genome shotgun (WGS) entry which is preliminary data.</text>
</comment>
<dbReference type="InterPro" id="IPR053134">
    <property type="entry name" value="RNA-dir_DNA_polymerase"/>
</dbReference>
<dbReference type="OrthoDB" id="6761011at2759"/>
<evidence type="ECO:0000256" key="3">
    <source>
        <dbReference type="ARBA" id="ARBA00022670"/>
    </source>
</evidence>
<dbReference type="GO" id="GO:0004523">
    <property type="term" value="F:RNA-DNA hybrid ribonuclease activity"/>
    <property type="evidence" value="ECO:0007669"/>
    <property type="project" value="UniProtKB-EC"/>
</dbReference>
<evidence type="ECO:0000256" key="8">
    <source>
        <dbReference type="ARBA" id="ARBA00022801"/>
    </source>
</evidence>
<keyword evidence="13" id="KW-1185">Reference proteome</keyword>
<evidence type="ECO:0000256" key="2">
    <source>
        <dbReference type="ARBA" id="ARBA00012180"/>
    </source>
</evidence>
<dbReference type="GO" id="GO:0008233">
    <property type="term" value="F:peptidase activity"/>
    <property type="evidence" value="ECO:0007669"/>
    <property type="project" value="UniProtKB-KW"/>
</dbReference>
<comment type="similarity">
    <text evidence="1">Belongs to the beta type-B retroviral polymerase family. HERV class-II K(HML-2) pol subfamily.</text>
</comment>
<dbReference type="AlphaFoldDB" id="A0A9Q1F6C9"/>
<protein>
    <recommendedName>
        <fullName evidence="2">ribonuclease H</fullName>
        <ecNumber evidence="2">3.1.26.4</ecNumber>
    </recommendedName>
</protein>
<dbReference type="PANTHER" id="PTHR24559:SF435">
    <property type="entry name" value="RIBONUCLEASE H"/>
    <property type="match status" value="1"/>
</dbReference>
<dbReference type="SUPFAM" id="SSF56672">
    <property type="entry name" value="DNA/RNA polymerases"/>
    <property type="match status" value="1"/>
</dbReference>
<evidence type="ECO:0000313" key="12">
    <source>
        <dbReference type="EMBL" id="KAJ8351885.1"/>
    </source>
</evidence>
<dbReference type="Proteomes" id="UP001152622">
    <property type="component" value="Chromosome 8"/>
</dbReference>
<evidence type="ECO:0000256" key="4">
    <source>
        <dbReference type="ARBA" id="ARBA00022679"/>
    </source>
</evidence>
<keyword evidence="4" id="KW-0808">Transferase</keyword>
<evidence type="ECO:0000256" key="5">
    <source>
        <dbReference type="ARBA" id="ARBA00022695"/>
    </source>
</evidence>
<dbReference type="GO" id="GO:0003964">
    <property type="term" value="F:RNA-directed DNA polymerase activity"/>
    <property type="evidence" value="ECO:0007669"/>
    <property type="project" value="UniProtKB-KW"/>
</dbReference>
<evidence type="ECO:0000256" key="6">
    <source>
        <dbReference type="ARBA" id="ARBA00022722"/>
    </source>
</evidence>
<keyword evidence="9" id="KW-0695">RNA-directed DNA polymerase</keyword>
<keyword evidence="7" id="KW-0255">Endonuclease</keyword>
<evidence type="ECO:0000256" key="1">
    <source>
        <dbReference type="ARBA" id="ARBA00010879"/>
    </source>
</evidence>
<dbReference type="Gene3D" id="3.30.70.270">
    <property type="match status" value="1"/>
</dbReference>
<feature type="region of interest" description="Disordered" evidence="10">
    <location>
        <begin position="40"/>
        <end position="59"/>
    </location>
</feature>
<dbReference type="GO" id="GO:0006508">
    <property type="term" value="P:proteolysis"/>
    <property type="evidence" value="ECO:0007669"/>
    <property type="project" value="UniProtKB-KW"/>
</dbReference>
<organism evidence="12 13">
    <name type="scientific">Synaphobranchus kaupii</name>
    <name type="common">Kaup's arrowtooth eel</name>
    <dbReference type="NCBI Taxonomy" id="118154"/>
    <lineage>
        <taxon>Eukaryota</taxon>
        <taxon>Metazoa</taxon>
        <taxon>Chordata</taxon>
        <taxon>Craniata</taxon>
        <taxon>Vertebrata</taxon>
        <taxon>Euteleostomi</taxon>
        <taxon>Actinopterygii</taxon>
        <taxon>Neopterygii</taxon>
        <taxon>Teleostei</taxon>
        <taxon>Anguilliformes</taxon>
        <taxon>Synaphobranchidae</taxon>
        <taxon>Synaphobranchus</taxon>
    </lineage>
</organism>
<gene>
    <name evidence="12" type="ORF">SKAU_G00233610</name>
</gene>
<dbReference type="InterPro" id="IPR043128">
    <property type="entry name" value="Rev_trsase/Diguanyl_cyclase"/>
</dbReference>
<keyword evidence="3" id="KW-0645">Protease</keyword>